<feature type="domain" description="Helicase C-terminal" evidence="15">
    <location>
        <begin position="434"/>
        <end position="593"/>
    </location>
</feature>
<dbReference type="InterPro" id="IPR024759">
    <property type="entry name" value="UvrB_YAD/RRR_dom"/>
</dbReference>
<name>A0A4R7UD61_9BACT</name>
<evidence type="ECO:0000256" key="11">
    <source>
        <dbReference type="ARBA" id="ARBA00029504"/>
    </source>
</evidence>
<gene>
    <name evidence="16" type="ORF">BCF59_0651</name>
</gene>
<evidence type="ECO:0000256" key="3">
    <source>
        <dbReference type="ARBA" id="ARBA00022490"/>
    </source>
</evidence>
<dbReference type="PROSITE" id="PS51192">
    <property type="entry name" value="HELICASE_ATP_BIND_1"/>
    <property type="match status" value="1"/>
</dbReference>
<evidence type="ECO:0000256" key="7">
    <source>
        <dbReference type="ARBA" id="ARBA00022840"/>
    </source>
</evidence>
<dbReference type="PANTHER" id="PTHR24029">
    <property type="entry name" value="UVRABC SYSTEM PROTEIN B"/>
    <property type="match status" value="1"/>
</dbReference>
<keyword evidence="3" id="KW-0963">Cytoplasm</keyword>
<dbReference type="InterPro" id="IPR027417">
    <property type="entry name" value="P-loop_NTPase"/>
</dbReference>
<dbReference type="Pfam" id="PF00271">
    <property type="entry name" value="Helicase_C"/>
    <property type="match status" value="1"/>
</dbReference>
<dbReference type="InterPro" id="IPR001650">
    <property type="entry name" value="Helicase_C-like"/>
</dbReference>
<evidence type="ECO:0000256" key="4">
    <source>
        <dbReference type="ARBA" id="ARBA00022741"/>
    </source>
</evidence>
<dbReference type="GO" id="GO:0009432">
    <property type="term" value="P:SOS response"/>
    <property type="evidence" value="ECO:0007669"/>
    <property type="project" value="UniProtKB-KW"/>
</dbReference>
<keyword evidence="4" id="KW-0547">Nucleotide-binding</keyword>
<keyword evidence="9 12" id="KW-0234">DNA repair</keyword>
<dbReference type="NCBIfam" id="NF003673">
    <property type="entry name" value="PRK05298.1"/>
    <property type="match status" value="1"/>
</dbReference>
<dbReference type="InterPro" id="IPR001943">
    <property type="entry name" value="UVR_dom"/>
</dbReference>
<evidence type="ECO:0000256" key="6">
    <source>
        <dbReference type="ARBA" id="ARBA00022769"/>
    </source>
</evidence>
<evidence type="ECO:0000259" key="13">
    <source>
        <dbReference type="PROSITE" id="PS50151"/>
    </source>
</evidence>
<dbReference type="Proteomes" id="UP000295757">
    <property type="component" value="Unassembled WGS sequence"/>
</dbReference>
<dbReference type="Gene3D" id="3.40.50.300">
    <property type="entry name" value="P-loop containing nucleotide triphosphate hydrolases"/>
    <property type="match status" value="3"/>
</dbReference>
<dbReference type="CDD" id="cd17916">
    <property type="entry name" value="DEXHc_UvrB"/>
    <property type="match status" value="1"/>
</dbReference>
<dbReference type="PROSITE" id="PS51194">
    <property type="entry name" value="HELICASE_CTER"/>
    <property type="match status" value="1"/>
</dbReference>
<evidence type="ECO:0000256" key="12">
    <source>
        <dbReference type="RuleBase" id="RU003587"/>
    </source>
</evidence>
<evidence type="ECO:0000256" key="8">
    <source>
        <dbReference type="ARBA" id="ARBA00022881"/>
    </source>
</evidence>
<dbReference type="GO" id="GO:0006289">
    <property type="term" value="P:nucleotide-excision repair"/>
    <property type="evidence" value="ECO:0007669"/>
    <property type="project" value="InterPro"/>
</dbReference>
<dbReference type="InterPro" id="IPR014001">
    <property type="entry name" value="Helicase_ATP-bd"/>
</dbReference>
<accession>A0A4R7UD61</accession>
<keyword evidence="5 12" id="KW-0227">DNA damage</keyword>
<keyword evidence="7" id="KW-0067">ATP-binding</keyword>
<keyword evidence="8 12" id="KW-0267">Excision nuclease</keyword>
<dbReference type="GO" id="GO:0003677">
    <property type="term" value="F:DNA binding"/>
    <property type="evidence" value="ECO:0007669"/>
    <property type="project" value="InterPro"/>
</dbReference>
<dbReference type="PROSITE" id="PS50151">
    <property type="entry name" value="UVR"/>
    <property type="match status" value="1"/>
</dbReference>
<proteinExistence type="inferred from homology"/>
<keyword evidence="17" id="KW-1185">Reference proteome</keyword>
<dbReference type="Pfam" id="PF12344">
    <property type="entry name" value="UvrB"/>
    <property type="match status" value="1"/>
</dbReference>
<reference evidence="16 17" key="1">
    <citation type="submission" date="2019-03" db="EMBL/GenBank/DDBJ databases">
        <title>Genomic Encyclopedia of Archaeal and Bacterial Type Strains, Phase II (KMG-II): from individual species to whole genera.</title>
        <authorList>
            <person name="Goeker M."/>
        </authorList>
    </citation>
    <scope>NUCLEOTIDE SEQUENCE [LARGE SCALE GENOMIC DNA]</scope>
    <source>
        <strain evidence="16 17">ATCC 35214</strain>
    </source>
</reference>
<dbReference type="GO" id="GO:0004518">
    <property type="term" value="F:nuclease activity"/>
    <property type="evidence" value="ECO:0007669"/>
    <property type="project" value="UniProtKB-KW"/>
</dbReference>
<dbReference type="Pfam" id="PF02151">
    <property type="entry name" value="UVR"/>
    <property type="match status" value="1"/>
</dbReference>
<evidence type="ECO:0000313" key="16">
    <source>
        <dbReference type="EMBL" id="TDV23305.1"/>
    </source>
</evidence>
<dbReference type="InterPro" id="IPR041471">
    <property type="entry name" value="UvrB_inter"/>
</dbReference>
<keyword evidence="6 12" id="KW-0228">DNA excision</keyword>
<dbReference type="RefSeq" id="WP_134111164.1">
    <property type="nucleotide sequence ID" value="NZ_SOCN01000003.1"/>
</dbReference>
<dbReference type="AlphaFoldDB" id="A0A4R7UD61"/>
<protein>
    <recommendedName>
        <fullName evidence="11 12">UvrABC system protein B</fullName>
    </recommendedName>
</protein>
<evidence type="ECO:0000313" key="17">
    <source>
        <dbReference type="Proteomes" id="UP000295757"/>
    </source>
</evidence>
<dbReference type="SUPFAM" id="SSF46600">
    <property type="entry name" value="C-terminal UvrC-binding domain of UvrB"/>
    <property type="match status" value="1"/>
</dbReference>
<evidence type="ECO:0000256" key="5">
    <source>
        <dbReference type="ARBA" id="ARBA00022763"/>
    </source>
</evidence>
<keyword evidence="12" id="KW-0742">SOS response</keyword>
<dbReference type="InterPro" id="IPR004807">
    <property type="entry name" value="UvrB"/>
</dbReference>
<dbReference type="GO" id="GO:0009380">
    <property type="term" value="C:excinuclease repair complex"/>
    <property type="evidence" value="ECO:0007669"/>
    <property type="project" value="InterPro"/>
</dbReference>
<feature type="domain" description="UVR" evidence="13">
    <location>
        <begin position="625"/>
        <end position="660"/>
    </location>
</feature>
<dbReference type="Pfam" id="PF04851">
    <property type="entry name" value="ResIII"/>
    <property type="match status" value="1"/>
</dbReference>
<evidence type="ECO:0000256" key="1">
    <source>
        <dbReference type="ARBA" id="ARBA00004496"/>
    </source>
</evidence>
<dbReference type="EMBL" id="SOCN01000003">
    <property type="protein sequence ID" value="TDV23305.1"/>
    <property type="molecule type" value="Genomic_DNA"/>
</dbReference>
<dbReference type="SMART" id="SM00490">
    <property type="entry name" value="HELICc"/>
    <property type="match status" value="1"/>
</dbReference>
<dbReference type="Gene3D" id="4.10.860.10">
    <property type="entry name" value="UVR domain"/>
    <property type="match status" value="1"/>
</dbReference>
<dbReference type="InterPro" id="IPR006935">
    <property type="entry name" value="Helicase/UvrB_N"/>
</dbReference>
<dbReference type="SUPFAM" id="SSF52540">
    <property type="entry name" value="P-loop containing nucleoside triphosphate hydrolases"/>
    <property type="match status" value="2"/>
</dbReference>
<dbReference type="GO" id="GO:0005524">
    <property type="term" value="F:ATP binding"/>
    <property type="evidence" value="ECO:0007669"/>
    <property type="project" value="UniProtKB-KW"/>
</dbReference>
<dbReference type="PANTHER" id="PTHR24029:SF0">
    <property type="entry name" value="UVRABC SYSTEM PROTEIN B"/>
    <property type="match status" value="1"/>
</dbReference>
<dbReference type="OrthoDB" id="9806651at2"/>
<evidence type="ECO:0000256" key="10">
    <source>
        <dbReference type="ARBA" id="ARBA00026033"/>
    </source>
</evidence>
<dbReference type="GO" id="GO:0016887">
    <property type="term" value="F:ATP hydrolysis activity"/>
    <property type="evidence" value="ECO:0007669"/>
    <property type="project" value="InterPro"/>
</dbReference>
<evidence type="ECO:0000259" key="14">
    <source>
        <dbReference type="PROSITE" id="PS51192"/>
    </source>
</evidence>
<organism evidence="16 17">
    <name type="scientific">Mycoplasmopsis mustelae</name>
    <dbReference type="NCBI Taxonomy" id="171289"/>
    <lineage>
        <taxon>Bacteria</taxon>
        <taxon>Bacillati</taxon>
        <taxon>Mycoplasmatota</taxon>
        <taxon>Mycoplasmoidales</taxon>
        <taxon>Metamycoplasmataceae</taxon>
        <taxon>Mycoplasmopsis</taxon>
    </lineage>
</organism>
<sequence length="667" mass="76830">MSIFKLNANYKPSGDQPKAIDFLVHGIKDGYKDQVLHGVTGSGKTFAIANVIKNFDKPTLILSHNKTLASQLYSELKNFFPDNAVEYYISYFDYFRPEAYKPNTDTYIEKDSRTNEQIEIMRLSAINSLITRKDVIVVASVSAIYGALNPEIYKDAFYRFYKGLKIIKKDFIYKLIKILYTRNDVSTKVGEFSVKGDIIVIRPSDIEKIAVRVSFFEDEIEEIAVIDAISKNVIEKVNLFVLVPGDAYATDDSIYDKIIPKIKDELQNRLKELYAKNKLLEAQRLQQRVSSDIDELTEFKMCKGIENYSMYLDGRNFGERPYTLLDYFPKESLMFIDESHMSIPQLGGMYNGDRSRKLTLVEYGFRLPSALENRPLNFPEIESNFDFFKVYISATPAEYELKKSQKQITQMFIRPTGLTDPKIIIKSTENQMQDIHDIIIKQRENGEKTVVITVTKESSEKITEYLISLGVKAAYIHSEFETFQRNELIRKLRTGQVEVLIGVNLLREGIDIPEVSRVLILDADAQGFMRTASSLIQIVGRASRNANGLAVLYADKITPAIKECIEDNQLKRKLQLQYNQEHHIIPKTISKPIPPSLYGNKFSNAVDLIFKKKKHKSIQDLKDEQKIIDELIIQMEQASKERDYERAIEIRDMVFELQKELKNKTNK</sequence>
<evidence type="ECO:0000259" key="15">
    <source>
        <dbReference type="PROSITE" id="PS51194"/>
    </source>
</evidence>
<dbReference type="NCBIfam" id="TIGR00631">
    <property type="entry name" value="uvrb"/>
    <property type="match status" value="1"/>
</dbReference>
<evidence type="ECO:0000256" key="2">
    <source>
        <dbReference type="ARBA" id="ARBA00008533"/>
    </source>
</evidence>
<comment type="subcellular location">
    <subcellularLocation>
        <location evidence="1 12">Cytoplasm</location>
    </subcellularLocation>
</comment>
<dbReference type="Pfam" id="PF17757">
    <property type="entry name" value="UvrB_inter"/>
    <property type="match status" value="1"/>
</dbReference>
<comment type="subunit">
    <text evidence="10 12">Forms a heterotetramer with UvrA during the search for lesions. Interacts with UvrC in an incision complex.</text>
</comment>
<dbReference type="InterPro" id="IPR036876">
    <property type="entry name" value="UVR_dom_sf"/>
</dbReference>
<evidence type="ECO:0000256" key="9">
    <source>
        <dbReference type="ARBA" id="ARBA00023204"/>
    </source>
</evidence>
<comment type="similarity">
    <text evidence="2 12">Belongs to the UvrB family.</text>
</comment>
<feature type="domain" description="Helicase ATP-binding" evidence="14">
    <location>
        <begin position="25"/>
        <end position="138"/>
    </location>
</feature>
<dbReference type="SMART" id="SM00487">
    <property type="entry name" value="DEXDc"/>
    <property type="match status" value="1"/>
</dbReference>
<dbReference type="GO" id="GO:0005737">
    <property type="term" value="C:cytoplasm"/>
    <property type="evidence" value="ECO:0007669"/>
    <property type="project" value="UniProtKB-SubCell"/>
</dbReference>
<comment type="caution">
    <text evidence="16">The sequence shown here is derived from an EMBL/GenBank/DDBJ whole genome shotgun (WGS) entry which is preliminary data.</text>
</comment>